<evidence type="ECO:0000256" key="2">
    <source>
        <dbReference type="ARBA" id="ARBA00023136"/>
    </source>
</evidence>
<feature type="signal peptide" evidence="5">
    <location>
        <begin position="1"/>
        <end position="24"/>
    </location>
</feature>
<keyword evidence="1 4" id="KW-0732">Signal</keyword>
<evidence type="ECO:0000256" key="4">
    <source>
        <dbReference type="HAMAP-Rule" id="MF_00922"/>
    </source>
</evidence>
<dbReference type="GO" id="GO:0043165">
    <property type="term" value="P:Gram-negative-bacterium-type cell outer membrane assembly"/>
    <property type="evidence" value="ECO:0007669"/>
    <property type="project" value="UniProtKB-UniRule"/>
</dbReference>
<dbReference type="RefSeq" id="WP_160726338.1">
    <property type="nucleotide sequence ID" value="NZ_WTYC01000001.1"/>
</dbReference>
<dbReference type="InterPro" id="IPR017689">
    <property type="entry name" value="BamD"/>
</dbReference>
<evidence type="ECO:0000259" key="6">
    <source>
        <dbReference type="Pfam" id="PF13525"/>
    </source>
</evidence>
<gene>
    <name evidence="4 7" type="primary">bamD</name>
    <name evidence="7" type="ORF">GRI69_00270</name>
</gene>
<feature type="chain" id="PRO_5033192611" description="Outer membrane protein assembly factor BamD" evidence="5">
    <location>
        <begin position="25"/>
        <end position="266"/>
    </location>
</feature>
<reference evidence="7 8" key="1">
    <citation type="submission" date="2019-12" db="EMBL/GenBank/DDBJ databases">
        <title>Genomic-based taxomic classification of the family Erythrobacteraceae.</title>
        <authorList>
            <person name="Xu L."/>
        </authorList>
    </citation>
    <scope>NUCLEOTIDE SEQUENCE [LARGE SCALE GENOMIC DNA]</scope>
    <source>
        <strain evidence="7 8">DSM 17792</strain>
    </source>
</reference>
<evidence type="ECO:0000256" key="1">
    <source>
        <dbReference type="ARBA" id="ARBA00022729"/>
    </source>
</evidence>
<dbReference type="OrthoDB" id="9804044at2"/>
<dbReference type="GO" id="GO:0009279">
    <property type="term" value="C:cell outer membrane"/>
    <property type="evidence" value="ECO:0007669"/>
    <property type="project" value="UniProtKB-SubCell"/>
</dbReference>
<keyword evidence="2 4" id="KW-0472">Membrane</keyword>
<dbReference type="InterPro" id="IPR011990">
    <property type="entry name" value="TPR-like_helical_dom_sf"/>
</dbReference>
<evidence type="ECO:0000256" key="3">
    <source>
        <dbReference type="ARBA" id="ARBA00023237"/>
    </source>
</evidence>
<evidence type="ECO:0000313" key="7">
    <source>
        <dbReference type="EMBL" id="MXO46699.1"/>
    </source>
</evidence>
<feature type="domain" description="Outer membrane lipoprotein BamD-like" evidence="6">
    <location>
        <begin position="42"/>
        <end position="232"/>
    </location>
</feature>
<comment type="function">
    <text evidence="4">Part of the outer membrane protein assembly complex, which is involved in assembly and insertion of beta-barrel proteins into the outer membrane.</text>
</comment>
<sequence>MTIHSRISRTLALGALAAATAFTAACGGGTNQPEDTAYVARDVETLYSEAKRQLDRGRPQLAAALFDEVERQHPYSPWARRAQLMSAFSYYAAGDYNKTTASAQRFLSIHPGNQDAPYAYYLIALSYYEQISDVQRDQKVTEQALTALREVNRRFPQTQYASDARLKIDLVEDHLAGKEMEIGRYYQRSGKWIAAQIRFQNVVDTYQTTSHVPEALYRLVESSLALGIRPEAVKYAAVLGANYPGNEWYEKAYDLIEDHAAGVSAS</sequence>
<dbReference type="NCBIfam" id="TIGR03302">
    <property type="entry name" value="OM_YfiO"/>
    <property type="match status" value="1"/>
</dbReference>
<proteinExistence type="inferred from homology"/>
<dbReference type="Gene3D" id="1.25.40.10">
    <property type="entry name" value="Tetratricopeptide repeat domain"/>
    <property type="match status" value="1"/>
</dbReference>
<dbReference type="AlphaFoldDB" id="A0A844XN37"/>
<keyword evidence="3 4" id="KW-0998">Cell outer membrane</keyword>
<comment type="subcellular location">
    <subcellularLocation>
        <location evidence="4">Cell outer membrane</location>
        <topology evidence="4">Lipid-anchor</topology>
    </subcellularLocation>
</comment>
<comment type="similarity">
    <text evidence="4">Belongs to the BamD family.</text>
</comment>
<dbReference type="GO" id="GO:0051205">
    <property type="term" value="P:protein insertion into membrane"/>
    <property type="evidence" value="ECO:0007669"/>
    <property type="project" value="UniProtKB-UniRule"/>
</dbReference>
<dbReference type="HAMAP" id="MF_00922">
    <property type="entry name" value="OM_assembly_BamD"/>
    <property type="match status" value="1"/>
</dbReference>
<comment type="caution">
    <text evidence="7">The sequence shown here is derived from an EMBL/GenBank/DDBJ whole genome shotgun (WGS) entry which is preliminary data.</text>
</comment>
<dbReference type="Pfam" id="PF13525">
    <property type="entry name" value="YfiO"/>
    <property type="match status" value="1"/>
</dbReference>
<dbReference type="SUPFAM" id="SSF48452">
    <property type="entry name" value="TPR-like"/>
    <property type="match status" value="1"/>
</dbReference>
<dbReference type="EMBL" id="WTYC01000001">
    <property type="protein sequence ID" value="MXO46699.1"/>
    <property type="molecule type" value="Genomic_DNA"/>
</dbReference>
<keyword evidence="4" id="KW-0449">Lipoprotein</keyword>
<evidence type="ECO:0000256" key="5">
    <source>
        <dbReference type="SAM" id="SignalP"/>
    </source>
</evidence>
<dbReference type="CDD" id="cd15830">
    <property type="entry name" value="BamD"/>
    <property type="match status" value="1"/>
</dbReference>
<dbReference type="PROSITE" id="PS51257">
    <property type="entry name" value="PROKAR_LIPOPROTEIN"/>
    <property type="match status" value="1"/>
</dbReference>
<comment type="subunit">
    <text evidence="4">Part of the Bam complex.</text>
</comment>
<keyword evidence="4" id="KW-0564">Palmitate</keyword>
<dbReference type="Proteomes" id="UP000448199">
    <property type="component" value="Unassembled WGS sequence"/>
</dbReference>
<dbReference type="InterPro" id="IPR039565">
    <property type="entry name" value="BamD-like"/>
</dbReference>
<name>A0A844XN37_9SPHN</name>
<protein>
    <recommendedName>
        <fullName evidence="4">Outer membrane protein assembly factor BamD</fullName>
    </recommendedName>
</protein>
<evidence type="ECO:0000313" key="8">
    <source>
        <dbReference type="Proteomes" id="UP000448199"/>
    </source>
</evidence>
<accession>A0A844XN37</accession>
<organism evidence="7 8">
    <name type="scientific">Qipengyuania vulgaris</name>
    <dbReference type="NCBI Taxonomy" id="291985"/>
    <lineage>
        <taxon>Bacteria</taxon>
        <taxon>Pseudomonadati</taxon>
        <taxon>Pseudomonadota</taxon>
        <taxon>Alphaproteobacteria</taxon>
        <taxon>Sphingomonadales</taxon>
        <taxon>Erythrobacteraceae</taxon>
        <taxon>Qipengyuania</taxon>
    </lineage>
</organism>
<keyword evidence="8" id="KW-1185">Reference proteome</keyword>